<dbReference type="PROSITE" id="PS00216">
    <property type="entry name" value="SUGAR_TRANSPORT_1"/>
    <property type="match status" value="1"/>
</dbReference>
<reference evidence="7 8" key="1">
    <citation type="submission" date="2016-07" db="EMBL/GenBank/DDBJ databases">
        <title>Pervasive Adenine N6-methylation of Active Genes in Fungi.</title>
        <authorList>
            <consortium name="DOE Joint Genome Institute"/>
            <person name="Mondo S.J."/>
            <person name="Dannebaum R.O."/>
            <person name="Kuo R.C."/>
            <person name="Labutti K."/>
            <person name="Haridas S."/>
            <person name="Kuo A."/>
            <person name="Salamov A."/>
            <person name="Ahrendt S.R."/>
            <person name="Lipzen A."/>
            <person name="Sullivan W."/>
            <person name="Andreopoulos W.B."/>
            <person name="Clum A."/>
            <person name="Lindquist E."/>
            <person name="Daum C."/>
            <person name="Ramamoorthy G.K."/>
            <person name="Gryganskyi A."/>
            <person name="Culley D."/>
            <person name="Magnuson J.K."/>
            <person name="James T.Y."/>
            <person name="O'Malley M.A."/>
            <person name="Stajich J.E."/>
            <person name="Spatafora J.W."/>
            <person name="Visel A."/>
            <person name="Grigoriev I.V."/>
        </authorList>
    </citation>
    <scope>NUCLEOTIDE SEQUENCE [LARGE SCALE GENOMIC DNA]</scope>
    <source>
        <strain evidence="7 8">CBS 129021</strain>
    </source>
</reference>
<feature type="transmembrane region" description="Helical" evidence="6">
    <location>
        <begin position="96"/>
        <end position="113"/>
    </location>
</feature>
<feature type="transmembrane region" description="Helical" evidence="6">
    <location>
        <begin position="119"/>
        <end position="137"/>
    </location>
</feature>
<feature type="transmembrane region" description="Helical" evidence="6">
    <location>
        <begin position="180"/>
        <end position="200"/>
    </location>
</feature>
<dbReference type="AlphaFoldDB" id="A0A1Y2DCG0"/>
<evidence type="ECO:0000256" key="4">
    <source>
        <dbReference type="ARBA" id="ARBA00022989"/>
    </source>
</evidence>
<feature type="transmembrane region" description="Helical" evidence="6">
    <location>
        <begin position="351"/>
        <end position="371"/>
    </location>
</feature>
<dbReference type="FunCoup" id="A0A1Y2DCG0">
    <property type="interactions" value="69"/>
</dbReference>
<keyword evidence="3 6" id="KW-0812">Transmembrane</keyword>
<evidence type="ECO:0000313" key="7">
    <source>
        <dbReference type="EMBL" id="ORY56952.1"/>
    </source>
</evidence>
<dbReference type="InterPro" id="IPR011701">
    <property type="entry name" value="MFS"/>
</dbReference>
<dbReference type="GO" id="GO:0022857">
    <property type="term" value="F:transmembrane transporter activity"/>
    <property type="evidence" value="ECO:0007669"/>
    <property type="project" value="InterPro"/>
</dbReference>
<feature type="transmembrane region" description="Helical" evidence="6">
    <location>
        <begin position="437"/>
        <end position="454"/>
    </location>
</feature>
<dbReference type="STRING" id="1141098.A0A1Y2DCG0"/>
<feature type="transmembrane region" description="Helical" evidence="6">
    <location>
        <begin position="391"/>
        <end position="416"/>
    </location>
</feature>
<organism evidence="7 8">
    <name type="scientific">Pseudomassariella vexata</name>
    <dbReference type="NCBI Taxonomy" id="1141098"/>
    <lineage>
        <taxon>Eukaryota</taxon>
        <taxon>Fungi</taxon>
        <taxon>Dikarya</taxon>
        <taxon>Ascomycota</taxon>
        <taxon>Pezizomycotina</taxon>
        <taxon>Sordariomycetes</taxon>
        <taxon>Xylariomycetidae</taxon>
        <taxon>Amphisphaeriales</taxon>
        <taxon>Pseudomassariaceae</taxon>
        <taxon>Pseudomassariella</taxon>
    </lineage>
</organism>
<name>A0A1Y2DCG0_9PEZI</name>
<dbReference type="SUPFAM" id="SSF103473">
    <property type="entry name" value="MFS general substrate transporter"/>
    <property type="match status" value="1"/>
</dbReference>
<keyword evidence="5 6" id="KW-0472">Membrane</keyword>
<keyword evidence="2" id="KW-0813">Transport</keyword>
<dbReference type="InterPro" id="IPR036259">
    <property type="entry name" value="MFS_trans_sf"/>
</dbReference>
<dbReference type="InterPro" id="IPR005829">
    <property type="entry name" value="Sugar_transporter_CS"/>
</dbReference>
<evidence type="ECO:0000256" key="1">
    <source>
        <dbReference type="ARBA" id="ARBA00004141"/>
    </source>
</evidence>
<evidence type="ECO:0000256" key="2">
    <source>
        <dbReference type="ARBA" id="ARBA00022448"/>
    </source>
</evidence>
<dbReference type="EMBL" id="MCFJ01000021">
    <property type="protein sequence ID" value="ORY56952.1"/>
    <property type="molecule type" value="Genomic_DNA"/>
</dbReference>
<evidence type="ECO:0000256" key="5">
    <source>
        <dbReference type="ARBA" id="ARBA00023136"/>
    </source>
</evidence>
<gene>
    <name evidence="7" type="ORF">BCR38DRAFT_461515</name>
</gene>
<feature type="transmembrane region" description="Helical" evidence="6">
    <location>
        <begin position="28"/>
        <end position="51"/>
    </location>
</feature>
<dbReference type="RefSeq" id="XP_040710419.1">
    <property type="nucleotide sequence ID" value="XM_040862537.1"/>
</dbReference>
<accession>A0A1Y2DCG0</accession>
<evidence type="ECO:0000256" key="6">
    <source>
        <dbReference type="SAM" id="Phobius"/>
    </source>
</evidence>
<dbReference type="InParanoid" id="A0A1Y2DCG0"/>
<dbReference type="PANTHER" id="PTHR23502:SF51">
    <property type="entry name" value="QUINIDINE RESISTANCE PROTEIN 1-RELATED"/>
    <property type="match status" value="1"/>
</dbReference>
<evidence type="ECO:0000256" key="3">
    <source>
        <dbReference type="ARBA" id="ARBA00022692"/>
    </source>
</evidence>
<comment type="caution">
    <text evidence="7">The sequence shown here is derived from an EMBL/GenBank/DDBJ whole genome shotgun (WGS) entry which is preliminary data.</text>
</comment>
<protein>
    <submittedName>
        <fullName evidence="7">Major facilitator superfamily domain-containing protein</fullName>
    </submittedName>
</protein>
<keyword evidence="4 6" id="KW-1133">Transmembrane helix</keyword>
<dbReference type="PANTHER" id="PTHR23502">
    <property type="entry name" value="MAJOR FACILITATOR SUPERFAMILY"/>
    <property type="match status" value="1"/>
</dbReference>
<dbReference type="OrthoDB" id="440553at2759"/>
<proteinExistence type="predicted"/>
<feature type="transmembrane region" description="Helical" evidence="6">
    <location>
        <begin position="259"/>
        <end position="284"/>
    </location>
</feature>
<feature type="transmembrane region" description="Helical" evidence="6">
    <location>
        <begin position="296"/>
        <end position="316"/>
    </location>
</feature>
<dbReference type="GO" id="GO:0005886">
    <property type="term" value="C:plasma membrane"/>
    <property type="evidence" value="ECO:0007669"/>
    <property type="project" value="TreeGrafter"/>
</dbReference>
<evidence type="ECO:0000313" key="8">
    <source>
        <dbReference type="Proteomes" id="UP000193689"/>
    </source>
</evidence>
<dbReference type="Proteomes" id="UP000193689">
    <property type="component" value="Unassembled WGS sequence"/>
</dbReference>
<dbReference type="GeneID" id="63778749"/>
<keyword evidence="8" id="KW-1185">Reference proteome</keyword>
<sequence>MDPEKTSNGQRAGEAPEKYSVFTPAEKWCITAMVAYAASFSTLSSFIYYPVLEQLSQSLAVSIDQINLTITSYMAVATVAPTLLGDAADVLGRRPTYVVALSLYVSYISLVALRVMQALTISGVFSIAYGVVTYIASPAERGSFVGAVSFASTPLASVTIAPSLGPILGGGLAYAAGWTWIFWFLGIAASLCLAIIVCFLPETSRNLVGNGSIRPSKHLQLPIPGLMCHWKESDVVASHRWRLPNPLRSLKILIRKDNIIIILACGILYVVYTCICASLSVLFINIYELNQFQAGLIYMPFGVGGTLSTFFCGPLLNKAYRKARTEHGLATDITAGDDLDKFPIEKARLTVIWIPMLVTTLSVVAFGWVLHFHQVRIVLCSQVPHDSLAHIVQHIAIPLCIQFIAGLAMQLDFSIYNTLLVDKNHRTPAAAQASSKIVRFALAAIATVFLQDLIDTLGIGGTSTLMGGCALLSPACF</sequence>
<comment type="subcellular location">
    <subcellularLocation>
        <location evidence="1">Membrane</location>
        <topology evidence="1">Multi-pass membrane protein</topology>
    </subcellularLocation>
</comment>
<dbReference type="Pfam" id="PF07690">
    <property type="entry name" value="MFS_1"/>
    <property type="match status" value="1"/>
</dbReference>
<feature type="transmembrane region" description="Helical" evidence="6">
    <location>
        <begin position="66"/>
        <end position="84"/>
    </location>
</feature>
<dbReference type="Gene3D" id="1.20.1250.20">
    <property type="entry name" value="MFS general substrate transporter like domains"/>
    <property type="match status" value="1"/>
</dbReference>